<sequence length="380" mass="42457">MRMHSEIHDRSIAAGSACRPIKSDAVGSAHSWMRLPVLDRAIPIEQNSQRSLPWLEAAKSLHACGLLHPSDIEGCNSPGKIVDLALSRWFAKRTVGVTAIELDICFATASDMVNEGSMEEGGEDEPNDLGVWIEASSDRPNFRSLRRGFLELEGVAEGLGIAATTILSMAGHMIGFTFDHDYVTHSAGLYIYGWEDCWPDGTYDPSEFGPENEDGSSEYFAYTRSAFDRDCPRQELLRHPEVRDMEKFILAVAKRNTDMTPVLADLVRLVKARRHRDAMWPTLSGTDYNAMIPAFSLAWDAPGESKDGKEDNIYRVWDDYANMLYNGAEGWTYGLGSEVLACRTPELLRGTLNRWDCRLRLLKATDRLLHSMTDPVIYGG</sequence>
<protein>
    <recommendedName>
        <fullName evidence="3">PRTRC system protein F</fullName>
    </recommendedName>
</protein>
<dbReference type="AlphaFoldDB" id="A0AAP4VJN5"/>
<evidence type="ECO:0008006" key="3">
    <source>
        <dbReference type="Google" id="ProtNLM"/>
    </source>
</evidence>
<dbReference type="EMBL" id="JAUJQS010000043">
    <property type="protein sequence ID" value="MDN7569893.1"/>
    <property type="molecule type" value="Genomic_DNA"/>
</dbReference>
<proteinExistence type="predicted"/>
<comment type="caution">
    <text evidence="1">The sequence shown here is derived from an EMBL/GenBank/DDBJ whole genome shotgun (WGS) entry which is preliminary data.</text>
</comment>
<evidence type="ECO:0000313" key="1">
    <source>
        <dbReference type="EMBL" id="MDN7569893.1"/>
    </source>
</evidence>
<accession>A0AAP4VJN5</accession>
<dbReference type="RefSeq" id="WP_137962498.1">
    <property type="nucleotide sequence ID" value="NZ_JAUJQS010000043.1"/>
</dbReference>
<reference evidence="1" key="1">
    <citation type="submission" date="2023-07" db="EMBL/GenBank/DDBJ databases">
        <title>A collection of bacterial strains from the Burkholderia cepacia Research Laboratory and Repository.</title>
        <authorList>
            <person name="Lipuma J."/>
            <person name="Spilker T."/>
            <person name="Caverly L."/>
        </authorList>
    </citation>
    <scope>NUCLEOTIDE SEQUENCE</scope>
    <source>
        <strain evidence="1">AU44979</strain>
    </source>
</reference>
<name>A0AAP4VJN5_9BURK</name>
<evidence type="ECO:0000313" key="2">
    <source>
        <dbReference type="Proteomes" id="UP001172109"/>
    </source>
</evidence>
<organism evidence="1 2">
    <name type="scientific">Burkholderia contaminans</name>
    <dbReference type="NCBI Taxonomy" id="488447"/>
    <lineage>
        <taxon>Bacteria</taxon>
        <taxon>Pseudomonadati</taxon>
        <taxon>Pseudomonadota</taxon>
        <taxon>Betaproteobacteria</taxon>
        <taxon>Burkholderiales</taxon>
        <taxon>Burkholderiaceae</taxon>
        <taxon>Burkholderia</taxon>
        <taxon>Burkholderia cepacia complex</taxon>
    </lineage>
</organism>
<dbReference type="Proteomes" id="UP001172109">
    <property type="component" value="Unassembled WGS sequence"/>
</dbReference>
<gene>
    <name evidence="1" type="ORF">QZM56_35890</name>
</gene>